<dbReference type="InterPro" id="IPR027417">
    <property type="entry name" value="P-loop_NTPase"/>
</dbReference>
<dbReference type="STRING" id="98765.A0A2R6NKN8"/>
<feature type="region of interest" description="Disordered" evidence="1">
    <location>
        <begin position="1"/>
        <end position="43"/>
    </location>
</feature>
<organism evidence="2 3">
    <name type="scientific">Hermanssonia centrifuga</name>
    <dbReference type="NCBI Taxonomy" id="98765"/>
    <lineage>
        <taxon>Eukaryota</taxon>
        <taxon>Fungi</taxon>
        <taxon>Dikarya</taxon>
        <taxon>Basidiomycota</taxon>
        <taxon>Agaricomycotina</taxon>
        <taxon>Agaricomycetes</taxon>
        <taxon>Polyporales</taxon>
        <taxon>Meruliaceae</taxon>
        <taxon>Hermanssonia</taxon>
    </lineage>
</organism>
<comment type="caution">
    <text evidence="2">The sequence shown here is derived from an EMBL/GenBank/DDBJ whole genome shotgun (WGS) entry which is preliminary data.</text>
</comment>
<dbReference type="OrthoDB" id="9996895at2759"/>
<dbReference type="Proteomes" id="UP000186601">
    <property type="component" value="Unassembled WGS sequence"/>
</dbReference>
<keyword evidence="3" id="KW-1185">Reference proteome</keyword>
<reference evidence="2 3" key="1">
    <citation type="submission" date="2018-02" db="EMBL/GenBank/DDBJ databases">
        <title>Genome sequence of the basidiomycete white-rot fungus Phlebia centrifuga.</title>
        <authorList>
            <person name="Granchi Z."/>
            <person name="Peng M."/>
            <person name="de Vries R.P."/>
            <person name="Hilden K."/>
            <person name="Makela M.R."/>
            <person name="Grigoriev I."/>
            <person name="Riley R."/>
        </authorList>
    </citation>
    <scope>NUCLEOTIDE SEQUENCE [LARGE SCALE GENOMIC DNA]</scope>
    <source>
        <strain evidence="2 3">FBCC195</strain>
    </source>
</reference>
<dbReference type="SUPFAM" id="SSF52540">
    <property type="entry name" value="P-loop containing nucleoside triphosphate hydrolases"/>
    <property type="match status" value="1"/>
</dbReference>
<dbReference type="PANTHER" id="PTHR23389:SF21">
    <property type="entry name" value="ATPASE FAMILY AAA DOMAIN-CONTAINING PROTEIN 5"/>
    <property type="match status" value="1"/>
</dbReference>
<evidence type="ECO:0000313" key="2">
    <source>
        <dbReference type="EMBL" id="PSR72923.1"/>
    </source>
</evidence>
<name>A0A2R6NKN8_9APHY</name>
<proteinExistence type="predicted"/>
<feature type="region of interest" description="Disordered" evidence="1">
    <location>
        <begin position="364"/>
        <end position="400"/>
    </location>
</feature>
<dbReference type="EMBL" id="MLYV02001125">
    <property type="protein sequence ID" value="PSR72923.1"/>
    <property type="molecule type" value="Genomic_DNA"/>
</dbReference>
<dbReference type="GO" id="GO:0003677">
    <property type="term" value="F:DNA binding"/>
    <property type="evidence" value="ECO:0007669"/>
    <property type="project" value="TreeGrafter"/>
</dbReference>
<dbReference type="GO" id="GO:0005634">
    <property type="term" value="C:nucleus"/>
    <property type="evidence" value="ECO:0007669"/>
    <property type="project" value="TreeGrafter"/>
</dbReference>
<gene>
    <name evidence="2" type="ORF">PHLCEN_2v11226</name>
</gene>
<dbReference type="PANTHER" id="PTHR23389">
    <property type="entry name" value="CHROMOSOME TRANSMISSION FIDELITY FACTOR 18"/>
    <property type="match status" value="1"/>
</dbReference>
<dbReference type="Gene3D" id="3.40.50.300">
    <property type="entry name" value="P-loop containing nucleotide triphosphate hydrolases"/>
    <property type="match status" value="1"/>
</dbReference>
<feature type="compositionally biased region" description="Basic and acidic residues" evidence="1">
    <location>
        <begin position="365"/>
        <end position="377"/>
    </location>
</feature>
<evidence type="ECO:0000313" key="3">
    <source>
        <dbReference type="Proteomes" id="UP000186601"/>
    </source>
</evidence>
<dbReference type="AlphaFoldDB" id="A0A2R6NKN8"/>
<feature type="compositionally biased region" description="Basic residues" evidence="1">
    <location>
        <begin position="378"/>
        <end position="400"/>
    </location>
</feature>
<sequence>MADEKKPKRPRGRLSKAAVASSSKQRTLKDMFGGGASQTPPSMTTLQEAQPIIELLDSSDTEMLPSTSEGASLRRQDGAVYANGSPNVVALAPQAPPKKLYSMFERREESKSVQPDITSNTADEDVIHITNDASSGSCSPALAMPQAGSQPEGSSRDDPIIVVDTPARIRPLNPASQHRDPPAKAAWTIFSKMSVQQNLPSLKTTTALLPVLYPDAQSQHTREPQTRFPDPGPIFTRSDKGEQPASSSPVVIESENKDFLRQLCRDNLIPPTYYTVSSPCLPVSPCDQNSYIDTIPRSHQAHPAISRLLQSVEVDSADISCHFEQKQWTDRWRPRRAEEVLGNEQHSLYLRDWLVALRLQAETMRPPEKTKDKDSKGKNKRKRKGTKKKRPDIVRHVKKRRRTDDLEEDFMAFDFTDTDEEEITARSSDTDDFAFCQEMVNRLNPSTSATDEDRPSSPSLGTIPEDDLATLRSTYRPTRFGKQIGSTILLTGPSGAGKTASVYACAEELGWEVFEVYPGIGERSGGDLHRLIGDVGKNHLVKVHHQPSPKMSKSKAGIFQTEKGRGKASRRVVESDNESEEVDIESTVQFPPLLNEEDVQPTEPTVNQSVILIEEVDVLYSSDTNFWPALINISLVPYKDLPLQATLQFQPCTTGLASSFLQALCLAEGVKVEREALERAYINSHLRDPPYLPDLRHTIIQLQFWLTGGKKADVATGGPNASRSSPAGPDLMLAVEDSSSVASTNVEKGIPEILRQLAKKSDFLSGLDSELSRDANETLRDLSTYEFIPPSDEQLGYAVLPTDTDTDHIPVSTYYYQDENLMAAGLELSKRAHGDIRPDDMPNAQHDDRAVSLARLGPLLRRLRPWRESANDAALYLDYAPWIRYIVAADDVAEAGISEVGSQSRRSTKNSQKTSEVRWLKLEPEERDILRSTALRIEDPSAGWKE</sequence>
<feature type="region of interest" description="Disordered" evidence="1">
    <location>
        <begin position="216"/>
        <end position="249"/>
    </location>
</feature>
<protein>
    <recommendedName>
        <fullName evidence="4">ATPase AAA-type core domain-containing protein</fullName>
    </recommendedName>
</protein>
<evidence type="ECO:0000256" key="1">
    <source>
        <dbReference type="SAM" id="MobiDB-lite"/>
    </source>
</evidence>
<accession>A0A2R6NKN8</accession>
<evidence type="ECO:0008006" key="4">
    <source>
        <dbReference type="Google" id="ProtNLM"/>
    </source>
</evidence>
<feature type="region of interest" description="Disordered" evidence="1">
    <location>
        <begin position="131"/>
        <end position="158"/>
    </location>
</feature>
<feature type="region of interest" description="Disordered" evidence="1">
    <location>
        <begin position="443"/>
        <end position="465"/>
    </location>
</feature>